<gene>
    <name evidence="2" type="ORF">QD52_13500</name>
</gene>
<organism evidence="2 3">
    <name type="scientific">Listeria monocytogenes</name>
    <dbReference type="NCBI Taxonomy" id="1639"/>
    <lineage>
        <taxon>Bacteria</taxon>
        <taxon>Bacillati</taxon>
        <taxon>Bacillota</taxon>
        <taxon>Bacilli</taxon>
        <taxon>Bacillales</taxon>
        <taxon>Listeriaceae</taxon>
        <taxon>Listeria</taxon>
    </lineage>
</organism>
<sequence length="89" mass="9385">MEFGKEVLLYMTFLTIAATALVQVIKQAGIFPSKYLPLVSLVVGVILGGLATYLPEAGPLPVMLWAGGLAGLGGTGLFEQFTNRGKDDK</sequence>
<feature type="transmembrane region" description="Helical" evidence="1">
    <location>
        <begin position="36"/>
        <end position="54"/>
    </location>
</feature>
<evidence type="ECO:0000256" key="1">
    <source>
        <dbReference type="SAM" id="Phobius"/>
    </source>
</evidence>
<dbReference type="EMBL" id="AAALRN010000007">
    <property type="protein sequence ID" value="EAD1186097.1"/>
    <property type="molecule type" value="Genomic_DNA"/>
</dbReference>
<evidence type="ECO:0000313" key="2">
    <source>
        <dbReference type="EMBL" id="EAD1186097.1"/>
    </source>
</evidence>
<keyword evidence="1" id="KW-1133">Transmembrane helix</keyword>
<keyword evidence="1" id="KW-0812">Transmembrane</keyword>
<accession>A0A823DH72</accession>
<proteinExistence type="predicted"/>
<feature type="transmembrane region" description="Helical" evidence="1">
    <location>
        <begin position="7"/>
        <end position="24"/>
    </location>
</feature>
<comment type="caution">
    <text evidence="2">The sequence shown here is derived from an EMBL/GenBank/DDBJ whole genome shotgun (WGS) entry which is preliminary data.</text>
</comment>
<reference evidence="2 3" key="1">
    <citation type="submission" date="2018-06" db="EMBL/GenBank/DDBJ databases">
        <authorList>
            <consortium name="GenomeTrakr: Next Generation Sequencing Network for Food Pathogen Tracability"/>
        </authorList>
    </citation>
    <scope>NUCLEOTIDE SEQUENCE [LARGE SCALE GENOMIC DNA]</scope>
    <source>
        <strain evidence="2 3">FDA00008584</strain>
    </source>
</reference>
<dbReference type="Pfam" id="PF06946">
    <property type="entry name" value="Phage_holin_5_1"/>
    <property type="match status" value="1"/>
</dbReference>
<keyword evidence="1" id="KW-0472">Membrane</keyword>
<name>A0A823DH72_LISMN</name>
<evidence type="ECO:0000313" key="3">
    <source>
        <dbReference type="Proteomes" id="UP000403352"/>
    </source>
</evidence>
<protein>
    <submittedName>
        <fullName evidence="2">Holin</fullName>
    </submittedName>
</protein>
<dbReference type="InterPro" id="IPR009708">
    <property type="entry name" value="Phage_A118_holin/antiholin"/>
</dbReference>
<feature type="transmembrane region" description="Helical" evidence="1">
    <location>
        <begin position="60"/>
        <end position="78"/>
    </location>
</feature>
<dbReference type="AlphaFoldDB" id="A0A823DH72"/>
<dbReference type="Proteomes" id="UP000403352">
    <property type="component" value="Unassembled WGS sequence"/>
</dbReference>